<organism evidence="6 7">
    <name type="scientific">Candidatus Lachnoclostridium stercorigallinarum</name>
    <dbReference type="NCBI Taxonomy" id="2838634"/>
    <lineage>
        <taxon>Bacteria</taxon>
        <taxon>Bacillati</taxon>
        <taxon>Bacillota</taxon>
        <taxon>Clostridia</taxon>
        <taxon>Lachnospirales</taxon>
        <taxon>Lachnospiraceae</taxon>
    </lineage>
</organism>
<evidence type="ECO:0000259" key="5">
    <source>
        <dbReference type="PROSITE" id="PS50931"/>
    </source>
</evidence>
<dbReference type="InterPro" id="IPR000847">
    <property type="entry name" value="LysR_HTH_N"/>
</dbReference>
<feature type="domain" description="HTH lysR-type" evidence="5">
    <location>
        <begin position="1"/>
        <end position="58"/>
    </location>
</feature>
<comment type="caution">
    <text evidence="6">The sequence shown here is derived from an EMBL/GenBank/DDBJ whole genome shotgun (WGS) entry which is preliminary data.</text>
</comment>
<evidence type="ECO:0000256" key="3">
    <source>
        <dbReference type="ARBA" id="ARBA00023125"/>
    </source>
</evidence>
<dbReference type="InterPro" id="IPR005119">
    <property type="entry name" value="LysR_subst-bd"/>
</dbReference>
<evidence type="ECO:0000313" key="7">
    <source>
        <dbReference type="Proteomes" id="UP000824101"/>
    </source>
</evidence>
<evidence type="ECO:0000313" key="6">
    <source>
        <dbReference type="EMBL" id="HIZ78203.1"/>
    </source>
</evidence>
<evidence type="ECO:0000256" key="1">
    <source>
        <dbReference type="ARBA" id="ARBA00009437"/>
    </source>
</evidence>
<dbReference type="Pfam" id="PF03466">
    <property type="entry name" value="LysR_substrate"/>
    <property type="match status" value="1"/>
</dbReference>
<evidence type="ECO:0000256" key="2">
    <source>
        <dbReference type="ARBA" id="ARBA00023015"/>
    </source>
</evidence>
<keyword evidence="3" id="KW-0238">DNA-binding</keyword>
<name>A0A9D2K599_9FIRM</name>
<dbReference type="CDD" id="cd05466">
    <property type="entry name" value="PBP2_LTTR_substrate"/>
    <property type="match status" value="1"/>
</dbReference>
<dbReference type="GO" id="GO:0003677">
    <property type="term" value="F:DNA binding"/>
    <property type="evidence" value="ECO:0007669"/>
    <property type="project" value="UniProtKB-KW"/>
</dbReference>
<keyword evidence="2" id="KW-0805">Transcription regulation</keyword>
<reference evidence="6" key="2">
    <citation type="submission" date="2021-04" db="EMBL/GenBank/DDBJ databases">
        <authorList>
            <person name="Gilroy R."/>
        </authorList>
    </citation>
    <scope>NUCLEOTIDE SEQUENCE</scope>
    <source>
        <strain evidence="6">ChiBcec1-1093</strain>
    </source>
</reference>
<dbReference type="GO" id="GO:0003700">
    <property type="term" value="F:DNA-binding transcription factor activity"/>
    <property type="evidence" value="ECO:0007669"/>
    <property type="project" value="InterPro"/>
</dbReference>
<sequence>MNLNFYRYVTVIAETGSLSTASERLFITQSALTQALKKMEQTFGGPLFIYQNRSMQLTPLGQIVLETAMEMEEASLQMTNSISQPEAASARHLSVAVNIQTGSMLVGKVFARFHQRYPDLMVHFLTASTKNAKKLLDQNAVDLIYCNEFEPSDSRIIQRLLYRENILLAIDRHTARQAGLPTGEKLPWKLPPVDISRLSQLPFIVSFSGAHFRHLADSYLKSQNVIPYIVCETSNFLAAQIMAADRVGISLIPSSLADYKNPELLHFHLKTPLTNPLVVAYRADCQPTVEMLCLIQLLEDFCRSNGENSLL</sequence>
<dbReference type="AlphaFoldDB" id="A0A9D2K599"/>
<dbReference type="SUPFAM" id="SSF53850">
    <property type="entry name" value="Periplasmic binding protein-like II"/>
    <property type="match status" value="1"/>
</dbReference>
<proteinExistence type="inferred from homology"/>
<evidence type="ECO:0000256" key="4">
    <source>
        <dbReference type="ARBA" id="ARBA00023163"/>
    </source>
</evidence>
<dbReference type="InterPro" id="IPR036388">
    <property type="entry name" value="WH-like_DNA-bd_sf"/>
</dbReference>
<dbReference type="PROSITE" id="PS50931">
    <property type="entry name" value="HTH_LYSR"/>
    <property type="match status" value="1"/>
</dbReference>
<reference evidence="6" key="1">
    <citation type="journal article" date="2021" name="PeerJ">
        <title>Extensive microbial diversity within the chicken gut microbiome revealed by metagenomics and culture.</title>
        <authorList>
            <person name="Gilroy R."/>
            <person name="Ravi A."/>
            <person name="Getino M."/>
            <person name="Pursley I."/>
            <person name="Horton D.L."/>
            <person name="Alikhan N.F."/>
            <person name="Baker D."/>
            <person name="Gharbi K."/>
            <person name="Hall N."/>
            <person name="Watson M."/>
            <person name="Adriaenssens E.M."/>
            <person name="Foster-Nyarko E."/>
            <person name="Jarju S."/>
            <person name="Secka A."/>
            <person name="Antonio M."/>
            <person name="Oren A."/>
            <person name="Chaudhuri R.R."/>
            <person name="La Ragione R."/>
            <person name="Hildebrand F."/>
            <person name="Pallen M.J."/>
        </authorList>
    </citation>
    <scope>NUCLEOTIDE SEQUENCE</scope>
    <source>
        <strain evidence="6">ChiBcec1-1093</strain>
    </source>
</reference>
<dbReference type="Gene3D" id="1.10.10.10">
    <property type="entry name" value="Winged helix-like DNA-binding domain superfamily/Winged helix DNA-binding domain"/>
    <property type="match status" value="1"/>
</dbReference>
<dbReference type="EMBL" id="DXBC01000005">
    <property type="protein sequence ID" value="HIZ78203.1"/>
    <property type="molecule type" value="Genomic_DNA"/>
</dbReference>
<dbReference type="Pfam" id="PF00126">
    <property type="entry name" value="HTH_1"/>
    <property type="match status" value="1"/>
</dbReference>
<dbReference type="Gene3D" id="3.40.190.290">
    <property type="match status" value="1"/>
</dbReference>
<gene>
    <name evidence="6" type="ORF">IAA17_00220</name>
</gene>
<comment type="similarity">
    <text evidence="1">Belongs to the LysR transcriptional regulatory family.</text>
</comment>
<keyword evidence="4" id="KW-0804">Transcription</keyword>
<dbReference type="PANTHER" id="PTHR30126">
    <property type="entry name" value="HTH-TYPE TRANSCRIPTIONAL REGULATOR"/>
    <property type="match status" value="1"/>
</dbReference>
<dbReference type="InterPro" id="IPR036390">
    <property type="entry name" value="WH_DNA-bd_sf"/>
</dbReference>
<dbReference type="SUPFAM" id="SSF46785">
    <property type="entry name" value="Winged helix' DNA-binding domain"/>
    <property type="match status" value="1"/>
</dbReference>
<accession>A0A9D2K599</accession>
<protein>
    <submittedName>
        <fullName evidence="6">LysR family transcriptional regulator</fullName>
    </submittedName>
</protein>
<dbReference type="Proteomes" id="UP000824101">
    <property type="component" value="Unassembled WGS sequence"/>
</dbReference>